<dbReference type="FunFam" id="3.30.160.60:FF:000127">
    <property type="entry name" value="Zinc finger protein 354C"/>
    <property type="match status" value="1"/>
</dbReference>
<feature type="domain" description="C2H2-type" evidence="13">
    <location>
        <begin position="387"/>
        <end position="414"/>
    </location>
</feature>
<dbReference type="GO" id="GO:0000981">
    <property type="term" value="F:DNA-binding transcription factor activity, RNA polymerase II-specific"/>
    <property type="evidence" value="ECO:0007669"/>
    <property type="project" value="TreeGrafter"/>
</dbReference>
<feature type="domain" description="C2H2-type" evidence="13">
    <location>
        <begin position="415"/>
        <end position="442"/>
    </location>
</feature>
<evidence type="ECO:0000313" key="16">
    <source>
        <dbReference type="Proteomes" id="UP000558488"/>
    </source>
</evidence>
<dbReference type="SMART" id="SM00355">
    <property type="entry name" value="ZnF_C2H2"/>
    <property type="match status" value="6"/>
</dbReference>
<feature type="domain" description="KRAB" evidence="14">
    <location>
        <begin position="1"/>
        <end position="79"/>
    </location>
</feature>
<dbReference type="Pfam" id="PF00096">
    <property type="entry name" value="zf-C2H2"/>
    <property type="match status" value="6"/>
</dbReference>
<dbReference type="InterPro" id="IPR013087">
    <property type="entry name" value="Znf_C2H2_type"/>
</dbReference>
<dbReference type="FunFam" id="3.30.160.60:FF:001530">
    <property type="entry name" value="Zinc finger protein 268"/>
    <property type="match status" value="1"/>
</dbReference>
<dbReference type="GO" id="GO:0008270">
    <property type="term" value="F:zinc ion binding"/>
    <property type="evidence" value="ECO:0007669"/>
    <property type="project" value="UniProtKB-KW"/>
</dbReference>
<dbReference type="PROSITE" id="PS50805">
    <property type="entry name" value="KRAB"/>
    <property type="match status" value="1"/>
</dbReference>
<accession>A0A7J7R9G6</accession>
<feature type="domain" description="C2H2-type" evidence="13">
    <location>
        <begin position="303"/>
        <end position="330"/>
    </location>
</feature>
<keyword evidence="4" id="KW-0677">Repeat</keyword>
<dbReference type="PROSITE" id="PS00028">
    <property type="entry name" value="ZINC_FINGER_C2H2_1"/>
    <property type="match status" value="6"/>
</dbReference>
<feature type="domain" description="C2H2-type" evidence="13">
    <location>
        <begin position="359"/>
        <end position="386"/>
    </location>
</feature>
<reference evidence="15 16" key="1">
    <citation type="journal article" date="2020" name="Nature">
        <title>Six reference-quality genomes reveal evolution of bat adaptations.</title>
        <authorList>
            <person name="Jebb D."/>
            <person name="Huang Z."/>
            <person name="Pippel M."/>
            <person name="Hughes G.M."/>
            <person name="Lavrichenko K."/>
            <person name="Devanna P."/>
            <person name="Winkler S."/>
            <person name="Jermiin L.S."/>
            <person name="Skirmuntt E.C."/>
            <person name="Katzourakis A."/>
            <person name="Burkitt-Gray L."/>
            <person name="Ray D.A."/>
            <person name="Sullivan K.A.M."/>
            <person name="Roscito J.G."/>
            <person name="Kirilenko B.M."/>
            <person name="Davalos L.M."/>
            <person name="Corthals A.P."/>
            <person name="Power M.L."/>
            <person name="Jones G."/>
            <person name="Ransome R.D."/>
            <person name="Dechmann D.K.N."/>
            <person name="Locatelli A.G."/>
            <person name="Puechmaille S.J."/>
            <person name="Fedrigo O."/>
            <person name="Jarvis E.D."/>
            <person name="Hiller M."/>
            <person name="Vernes S.C."/>
            <person name="Myers E.W."/>
            <person name="Teeling E.C."/>
        </authorList>
    </citation>
    <scope>NUCLEOTIDE SEQUENCE [LARGE SCALE GENOMIC DNA]</scope>
    <source>
        <strain evidence="15">MPipKuh1</strain>
        <tissue evidence="15">Flight muscle</tissue>
    </source>
</reference>
<protein>
    <submittedName>
        <fullName evidence="15">Zinc finger protein interacting with K protein 1</fullName>
    </submittedName>
</protein>
<feature type="domain" description="C2H2-type" evidence="13">
    <location>
        <begin position="331"/>
        <end position="358"/>
    </location>
</feature>
<proteinExistence type="inferred from homology"/>
<dbReference type="FunFam" id="3.30.160.60:FF:000002">
    <property type="entry name" value="Zinc finger protein 1 homolog"/>
    <property type="match status" value="1"/>
</dbReference>
<evidence type="ECO:0000259" key="14">
    <source>
        <dbReference type="PROSITE" id="PS50805"/>
    </source>
</evidence>
<feature type="compositionally biased region" description="Polar residues" evidence="12">
    <location>
        <begin position="188"/>
        <end position="199"/>
    </location>
</feature>
<dbReference type="Gene3D" id="3.30.160.60">
    <property type="entry name" value="Classic Zinc Finger"/>
    <property type="match status" value="6"/>
</dbReference>
<evidence type="ECO:0000256" key="8">
    <source>
        <dbReference type="ARBA" id="ARBA00023125"/>
    </source>
</evidence>
<dbReference type="EMBL" id="JACAGB010000089">
    <property type="protein sequence ID" value="KAF6272758.1"/>
    <property type="molecule type" value="Genomic_DNA"/>
</dbReference>
<keyword evidence="16" id="KW-1185">Reference proteome</keyword>
<comment type="similarity">
    <text evidence="2">Belongs to the krueppel C2H2-type zinc-finger protein family.</text>
</comment>
<keyword evidence="9" id="KW-0804">Transcription</keyword>
<evidence type="ECO:0000259" key="13">
    <source>
        <dbReference type="PROSITE" id="PS50157"/>
    </source>
</evidence>
<organism evidence="15 16">
    <name type="scientific">Pipistrellus kuhlii</name>
    <name type="common">Kuhl's pipistrelle</name>
    <dbReference type="NCBI Taxonomy" id="59472"/>
    <lineage>
        <taxon>Eukaryota</taxon>
        <taxon>Metazoa</taxon>
        <taxon>Chordata</taxon>
        <taxon>Craniata</taxon>
        <taxon>Vertebrata</taxon>
        <taxon>Euteleostomi</taxon>
        <taxon>Mammalia</taxon>
        <taxon>Eutheria</taxon>
        <taxon>Laurasiatheria</taxon>
        <taxon>Chiroptera</taxon>
        <taxon>Yangochiroptera</taxon>
        <taxon>Vespertilionidae</taxon>
        <taxon>Pipistrellus</taxon>
    </lineage>
</organism>
<evidence type="ECO:0000256" key="6">
    <source>
        <dbReference type="ARBA" id="ARBA00022833"/>
    </source>
</evidence>
<gene>
    <name evidence="15" type="ORF">mPipKuh1_019134</name>
</gene>
<dbReference type="AlphaFoldDB" id="A0A7J7R9G6"/>
<dbReference type="PANTHER" id="PTHR23226">
    <property type="entry name" value="ZINC FINGER AND SCAN DOMAIN-CONTAINING"/>
    <property type="match status" value="1"/>
</dbReference>
<keyword evidence="3" id="KW-0479">Metal-binding</keyword>
<feature type="region of interest" description="Disordered" evidence="12">
    <location>
        <begin position="179"/>
        <end position="199"/>
    </location>
</feature>
<dbReference type="Proteomes" id="UP000558488">
    <property type="component" value="Unassembled WGS sequence"/>
</dbReference>
<evidence type="ECO:0000256" key="1">
    <source>
        <dbReference type="ARBA" id="ARBA00004123"/>
    </source>
</evidence>
<keyword evidence="6" id="KW-0862">Zinc</keyword>
<dbReference type="Pfam" id="PF01352">
    <property type="entry name" value="KRAB"/>
    <property type="match status" value="1"/>
</dbReference>
<dbReference type="Gene3D" id="6.10.140.140">
    <property type="match status" value="1"/>
</dbReference>
<dbReference type="InterPro" id="IPR036236">
    <property type="entry name" value="Znf_C2H2_sf"/>
</dbReference>
<dbReference type="FunFam" id="3.30.160.60:FF:002604">
    <property type="entry name" value="Zinc finger protein 715"/>
    <property type="match status" value="1"/>
</dbReference>
<dbReference type="InterPro" id="IPR036051">
    <property type="entry name" value="KRAB_dom_sf"/>
</dbReference>
<feature type="domain" description="C2H2-type" evidence="13">
    <location>
        <begin position="275"/>
        <end position="302"/>
    </location>
</feature>
<evidence type="ECO:0000256" key="3">
    <source>
        <dbReference type="ARBA" id="ARBA00022723"/>
    </source>
</evidence>
<dbReference type="FunFam" id="3.30.160.60:FF:000358">
    <property type="entry name" value="zinc finger protein 24"/>
    <property type="match status" value="1"/>
</dbReference>
<evidence type="ECO:0000256" key="12">
    <source>
        <dbReference type="SAM" id="MobiDB-lite"/>
    </source>
</evidence>
<comment type="subcellular location">
    <subcellularLocation>
        <location evidence="1">Nucleus</location>
    </subcellularLocation>
</comment>
<evidence type="ECO:0000313" key="15">
    <source>
        <dbReference type="EMBL" id="KAF6272758.1"/>
    </source>
</evidence>
<keyword evidence="10" id="KW-0539">Nucleus</keyword>
<dbReference type="InterPro" id="IPR001909">
    <property type="entry name" value="KRAB"/>
</dbReference>
<dbReference type="PANTHER" id="PTHR23226:SF416">
    <property type="entry name" value="FI01424P"/>
    <property type="match status" value="1"/>
</dbReference>
<evidence type="ECO:0000256" key="11">
    <source>
        <dbReference type="PROSITE-ProRule" id="PRU00042"/>
    </source>
</evidence>
<dbReference type="SUPFAM" id="SSF57667">
    <property type="entry name" value="beta-beta-alpha zinc fingers"/>
    <property type="match status" value="5"/>
</dbReference>
<dbReference type="FunFam" id="3.30.160.60:FF:002343">
    <property type="entry name" value="Zinc finger protein 33A"/>
    <property type="match status" value="1"/>
</dbReference>
<comment type="caution">
    <text evidence="15">The sequence shown here is derived from an EMBL/GenBank/DDBJ whole genome shotgun (WGS) entry which is preliminary data.</text>
</comment>
<keyword evidence="7" id="KW-0805">Transcription regulation</keyword>
<dbReference type="SMART" id="SM00349">
    <property type="entry name" value="KRAB"/>
    <property type="match status" value="1"/>
</dbReference>
<keyword evidence="8" id="KW-0238">DNA-binding</keyword>
<evidence type="ECO:0000256" key="4">
    <source>
        <dbReference type="ARBA" id="ARBA00022737"/>
    </source>
</evidence>
<dbReference type="PROSITE" id="PS50157">
    <property type="entry name" value="ZINC_FINGER_C2H2_2"/>
    <property type="match status" value="6"/>
</dbReference>
<evidence type="ECO:0000256" key="2">
    <source>
        <dbReference type="ARBA" id="ARBA00006991"/>
    </source>
</evidence>
<evidence type="ECO:0000256" key="10">
    <source>
        <dbReference type="ARBA" id="ARBA00023242"/>
    </source>
</evidence>
<keyword evidence="5 11" id="KW-0863">Zinc-finger</keyword>
<evidence type="ECO:0000256" key="5">
    <source>
        <dbReference type="ARBA" id="ARBA00022771"/>
    </source>
</evidence>
<dbReference type="GO" id="GO:0005634">
    <property type="term" value="C:nucleus"/>
    <property type="evidence" value="ECO:0007669"/>
    <property type="project" value="UniProtKB-SubCell"/>
</dbReference>
<sequence>MDFEDVAIAFSQEEWGLLDEAQRLLYCEVMLEIFALVASLGCWHKLEAEEAPSEQCVSVEGKSQVRASEIAPAAQRTDPCDQCVSVLKDILHLTECQAVNLENKTFFRDVPVRGPSFRADFLQRNASGEKPWRGSVDRDLPVTRDSCCVSGTPFTGQDVGAECPATSDLLQLQSALTTEGPLGGRESGQATPSGKSQQALGECEKAALHNQNLVQRQRICSGEGHHACSECGKVTQHGRVPTGEKPDVYCVGGTCFHGGDFLLAPRSVPTVEKRYECSDCGKCLGYKIDLIRHQRIHTGEKPYQCSDCGKSFRQSCALIQHKRIHTGEKPYECGYCGKSFRQRTNFILHKRVHTGERPYECNECEKSFTRTYNLLTHQRIHTGEKPYACSDCGKSFRESSTLIKHKRVHTGEKPYKCKECGKSFTRTSNLLRHQRLHTEGKL</sequence>
<dbReference type="CDD" id="cd07765">
    <property type="entry name" value="KRAB_A-box"/>
    <property type="match status" value="1"/>
</dbReference>
<dbReference type="GO" id="GO:0000978">
    <property type="term" value="F:RNA polymerase II cis-regulatory region sequence-specific DNA binding"/>
    <property type="evidence" value="ECO:0007669"/>
    <property type="project" value="TreeGrafter"/>
</dbReference>
<evidence type="ECO:0000256" key="7">
    <source>
        <dbReference type="ARBA" id="ARBA00023015"/>
    </source>
</evidence>
<evidence type="ECO:0000256" key="9">
    <source>
        <dbReference type="ARBA" id="ARBA00023163"/>
    </source>
</evidence>
<dbReference type="SUPFAM" id="SSF109640">
    <property type="entry name" value="KRAB domain (Kruppel-associated box)"/>
    <property type="match status" value="1"/>
</dbReference>
<name>A0A7J7R9G6_PIPKU</name>